<comment type="caution">
    <text evidence="3">The sequence shown here is derived from an EMBL/GenBank/DDBJ whole genome shotgun (WGS) entry which is preliminary data.</text>
</comment>
<dbReference type="InterPro" id="IPR050300">
    <property type="entry name" value="GDXG_lipolytic_enzyme"/>
</dbReference>
<organism evidence="3 4">
    <name type="scientific">Leptotrichia wadei</name>
    <dbReference type="NCBI Taxonomy" id="157687"/>
    <lineage>
        <taxon>Bacteria</taxon>
        <taxon>Fusobacteriati</taxon>
        <taxon>Fusobacteriota</taxon>
        <taxon>Fusobacteriia</taxon>
        <taxon>Fusobacteriales</taxon>
        <taxon>Leptotrichiaceae</taxon>
        <taxon>Leptotrichia</taxon>
    </lineage>
</organism>
<dbReference type="PATRIC" id="fig|157687.3.peg.705"/>
<dbReference type="PANTHER" id="PTHR48081">
    <property type="entry name" value="AB HYDROLASE SUPERFAMILY PROTEIN C4A8.06C"/>
    <property type="match status" value="1"/>
</dbReference>
<dbReference type="InterPro" id="IPR049492">
    <property type="entry name" value="BD-FAE-like_dom"/>
</dbReference>
<evidence type="ECO:0000256" key="1">
    <source>
        <dbReference type="ARBA" id="ARBA00022801"/>
    </source>
</evidence>
<evidence type="ECO:0000313" key="4">
    <source>
        <dbReference type="Proteomes" id="UP000070483"/>
    </source>
</evidence>
<dbReference type="Pfam" id="PF20434">
    <property type="entry name" value="BD-FAE"/>
    <property type="match status" value="1"/>
</dbReference>
<gene>
    <name evidence="3" type="ORF">HMPREF3180_00707</name>
</gene>
<proteinExistence type="predicted"/>
<dbReference type="SUPFAM" id="SSF53474">
    <property type="entry name" value="alpha/beta-Hydrolases"/>
    <property type="match status" value="1"/>
</dbReference>
<dbReference type="STRING" id="157687.HMPREF3180_00707"/>
<reference evidence="4" key="1">
    <citation type="submission" date="2016-01" db="EMBL/GenBank/DDBJ databases">
        <authorList>
            <person name="Mitreva M."/>
            <person name="Pepin K.H."/>
            <person name="Mihindukulasuriya K.A."/>
            <person name="Fulton R."/>
            <person name="Fronick C."/>
            <person name="O'Laughlin M."/>
            <person name="Miner T."/>
            <person name="Herter B."/>
            <person name="Rosa B.A."/>
            <person name="Cordes M."/>
            <person name="Tomlinson C."/>
            <person name="Wollam A."/>
            <person name="Palsikar V.B."/>
            <person name="Mardis E.R."/>
            <person name="Wilson R.K."/>
        </authorList>
    </citation>
    <scope>NUCLEOTIDE SEQUENCE [LARGE SCALE GENOMIC DNA]</scope>
    <source>
        <strain evidence="4">KA00185</strain>
    </source>
</reference>
<dbReference type="Gene3D" id="3.40.50.1820">
    <property type="entry name" value="alpha/beta hydrolase"/>
    <property type="match status" value="1"/>
</dbReference>
<accession>A0A134ALM2</accession>
<feature type="domain" description="BD-FAE-like" evidence="2">
    <location>
        <begin position="59"/>
        <end position="264"/>
    </location>
</feature>
<dbReference type="Proteomes" id="UP000070483">
    <property type="component" value="Unassembled WGS sequence"/>
</dbReference>
<dbReference type="EMBL" id="LSDD01000043">
    <property type="protein sequence ID" value="KXB68612.1"/>
    <property type="molecule type" value="Genomic_DNA"/>
</dbReference>
<dbReference type="InterPro" id="IPR029058">
    <property type="entry name" value="AB_hydrolase_fold"/>
</dbReference>
<dbReference type="PANTHER" id="PTHR48081:SF13">
    <property type="entry name" value="ALPHA_BETA HYDROLASE"/>
    <property type="match status" value="1"/>
</dbReference>
<keyword evidence="4" id="KW-1185">Reference proteome</keyword>
<sequence>MLTLNCNYRKISEEKNEMVNDNESKILNVKLTQEKIKSIVNVTYSQPVSYFRKNIKLEMDILKPNKEGKYPAVLFVPGGSFAHSYKENYLQQRLEIAKAGYVVASMEYRTIPDGVFPQSLEDVKAAIRFLKANADEYGIDKGKIALMGESAGGYLVAMAGVTSGTTNFDRGANLSENSDVQAVIDIYGVTDFGEVDFDIPEDAEEGYRAILMSVKFWLNDVRNNIESTNPISYISQKTPPFLLMHGDADTLVLPNQTEMLHKALIEKGMDSKRYIVPGAGHSDEYWFQTEVTELIIDFLNEKIKNI</sequence>
<protein>
    <recommendedName>
        <fullName evidence="2">BD-FAE-like domain-containing protein</fullName>
    </recommendedName>
</protein>
<dbReference type="GO" id="GO:0016787">
    <property type="term" value="F:hydrolase activity"/>
    <property type="evidence" value="ECO:0007669"/>
    <property type="project" value="UniProtKB-KW"/>
</dbReference>
<keyword evidence="1" id="KW-0378">Hydrolase</keyword>
<evidence type="ECO:0000313" key="3">
    <source>
        <dbReference type="EMBL" id="KXB68612.1"/>
    </source>
</evidence>
<dbReference type="AlphaFoldDB" id="A0A134ALM2"/>
<name>A0A134ALM2_9FUSO</name>
<evidence type="ECO:0000259" key="2">
    <source>
        <dbReference type="Pfam" id="PF20434"/>
    </source>
</evidence>